<keyword evidence="2" id="KW-0378">Hydrolase</keyword>
<gene>
    <name evidence="4" type="ORF">D9758_018221</name>
</gene>
<dbReference type="Gene3D" id="2.60.120.180">
    <property type="match status" value="1"/>
</dbReference>
<keyword evidence="2" id="KW-0326">Glycosidase</keyword>
<dbReference type="OrthoDB" id="89349at2759"/>
<evidence type="ECO:0000313" key="5">
    <source>
        <dbReference type="Proteomes" id="UP000559256"/>
    </source>
</evidence>
<dbReference type="PANTHER" id="PTHR34002">
    <property type="entry name" value="BLR1656 PROTEIN"/>
    <property type="match status" value="1"/>
</dbReference>
<evidence type="ECO:0000256" key="1">
    <source>
        <dbReference type="ARBA" id="ARBA00005519"/>
    </source>
</evidence>
<evidence type="ECO:0000256" key="2">
    <source>
        <dbReference type="RuleBase" id="RU361163"/>
    </source>
</evidence>
<dbReference type="GO" id="GO:0008810">
    <property type="term" value="F:cellulase activity"/>
    <property type="evidence" value="ECO:0007669"/>
    <property type="project" value="InterPro"/>
</dbReference>
<keyword evidence="3" id="KW-0732">Signal</keyword>
<proteinExistence type="inferred from homology"/>
<comment type="similarity">
    <text evidence="1 2">Belongs to the glycosyl hydrolase 12 (cellulase H) family.</text>
</comment>
<organism evidence="4 5">
    <name type="scientific">Tetrapyrgos nigripes</name>
    <dbReference type="NCBI Taxonomy" id="182062"/>
    <lineage>
        <taxon>Eukaryota</taxon>
        <taxon>Fungi</taxon>
        <taxon>Dikarya</taxon>
        <taxon>Basidiomycota</taxon>
        <taxon>Agaricomycotina</taxon>
        <taxon>Agaricomycetes</taxon>
        <taxon>Agaricomycetidae</taxon>
        <taxon>Agaricales</taxon>
        <taxon>Marasmiineae</taxon>
        <taxon>Marasmiaceae</taxon>
        <taxon>Tetrapyrgos</taxon>
    </lineage>
</organism>
<evidence type="ECO:0000313" key="4">
    <source>
        <dbReference type="EMBL" id="KAF5317625.1"/>
    </source>
</evidence>
<keyword evidence="2" id="KW-0119">Carbohydrate metabolism</keyword>
<dbReference type="InterPro" id="IPR002594">
    <property type="entry name" value="GH12"/>
</dbReference>
<protein>
    <recommendedName>
        <fullName evidence="6">Glycoside hydrolase family 12 protein</fullName>
    </recommendedName>
</protein>
<sequence length="261" mass="28137">MRLSTLLPTLVLTALTFAQTISGPTDCLPAGNYNLCQNLWGRANLHSRYFMFMVGIVFRRQSGVGSQSSTLTSSNGNNIAWTTNYTWANGPNSVKSYANVESSVAKGVQLSAIRSAPTIWTWHYGTQSQGIRADVAYDIWTGIARSGAPASSASSYEIMIWLSGLGGIQPVGSPVAQGISVAGHTWDLWRGPNTNWQVLSFKNVGADITNFNVDLNQFFQYLIQNQGVSSSQFIQSIQAGSEPFTGTANLVTSNYSVSIGT</sequence>
<dbReference type="SUPFAM" id="SSF49899">
    <property type="entry name" value="Concanavalin A-like lectins/glucanases"/>
    <property type="match status" value="1"/>
</dbReference>
<evidence type="ECO:0000256" key="3">
    <source>
        <dbReference type="SAM" id="SignalP"/>
    </source>
</evidence>
<accession>A0A8H5B6U9</accession>
<reference evidence="4 5" key="1">
    <citation type="journal article" date="2020" name="ISME J.">
        <title>Uncovering the hidden diversity of litter-decomposition mechanisms in mushroom-forming fungi.</title>
        <authorList>
            <person name="Floudas D."/>
            <person name="Bentzer J."/>
            <person name="Ahren D."/>
            <person name="Johansson T."/>
            <person name="Persson P."/>
            <person name="Tunlid A."/>
        </authorList>
    </citation>
    <scope>NUCLEOTIDE SEQUENCE [LARGE SCALE GENOMIC DNA]</scope>
    <source>
        <strain evidence="4 5">CBS 291.85</strain>
    </source>
</reference>
<evidence type="ECO:0008006" key="6">
    <source>
        <dbReference type="Google" id="ProtNLM"/>
    </source>
</evidence>
<dbReference type="AlphaFoldDB" id="A0A8H5B6U9"/>
<keyword evidence="2" id="KW-0624">Polysaccharide degradation</keyword>
<dbReference type="InterPro" id="IPR013319">
    <property type="entry name" value="GH11/12"/>
</dbReference>
<keyword evidence="5" id="KW-1185">Reference proteome</keyword>
<dbReference type="EMBL" id="JAACJM010000473">
    <property type="protein sequence ID" value="KAF5317625.1"/>
    <property type="molecule type" value="Genomic_DNA"/>
</dbReference>
<feature type="signal peptide" evidence="3">
    <location>
        <begin position="1"/>
        <end position="18"/>
    </location>
</feature>
<name>A0A8H5B6U9_9AGAR</name>
<comment type="caution">
    <text evidence="4">The sequence shown here is derived from an EMBL/GenBank/DDBJ whole genome shotgun (WGS) entry which is preliminary data.</text>
</comment>
<dbReference type="InterPro" id="IPR013320">
    <property type="entry name" value="ConA-like_dom_sf"/>
</dbReference>
<feature type="chain" id="PRO_5034835995" description="Glycoside hydrolase family 12 protein" evidence="3">
    <location>
        <begin position="19"/>
        <end position="261"/>
    </location>
</feature>
<dbReference type="PANTHER" id="PTHR34002:SF9">
    <property type="entry name" value="XYLOGLUCAN-SPECIFIC ENDO-BETA-1,4-GLUCANASE A"/>
    <property type="match status" value="1"/>
</dbReference>
<dbReference type="Proteomes" id="UP000559256">
    <property type="component" value="Unassembled WGS sequence"/>
</dbReference>
<dbReference type="Pfam" id="PF01670">
    <property type="entry name" value="Glyco_hydro_12"/>
    <property type="match status" value="1"/>
</dbReference>
<dbReference type="GO" id="GO:0000272">
    <property type="term" value="P:polysaccharide catabolic process"/>
    <property type="evidence" value="ECO:0007669"/>
    <property type="project" value="UniProtKB-KW"/>
</dbReference>